<sequence length="70" mass="7461">MALVELGRFSNGVEASIIRGRLAADGIDAVCFDAGMNIAESVGIMIPVRLMVDENDLEAARVVIREAEAQ</sequence>
<dbReference type="Gene3D" id="3.30.70.790">
    <property type="entry name" value="UreE, C-terminal domain"/>
    <property type="match status" value="1"/>
</dbReference>
<evidence type="ECO:0000313" key="2">
    <source>
        <dbReference type="EMBL" id="RED17037.1"/>
    </source>
</evidence>
<accession>A0A3D9FHH9</accession>
<dbReference type="InterPro" id="IPR018551">
    <property type="entry name" value="DUF2007"/>
</dbReference>
<gene>
    <name evidence="2" type="ORF">DFR46_2071</name>
</gene>
<dbReference type="AlphaFoldDB" id="A0A3D9FHH9"/>
<feature type="domain" description="DUF2007" evidence="1">
    <location>
        <begin position="4"/>
        <end position="68"/>
    </location>
</feature>
<dbReference type="EMBL" id="QRDP01000004">
    <property type="protein sequence ID" value="RED17037.1"/>
    <property type="molecule type" value="Genomic_DNA"/>
</dbReference>
<dbReference type="OrthoDB" id="7573469at2"/>
<keyword evidence="3" id="KW-1185">Reference proteome</keyword>
<protein>
    <submittedName>
        <fullName evidence="2">Putative signal transducing protein</fullName>
    </submittedName>
</protein>
<organism evidence="2 3">
    <name type="scientific">Parasphingopyxis lamellibrachiae</name>
    <dbReference type="NCBI Taxonomy" id="680125"/>
    <lineage>
        <taxon>Bacteria</taxon>
        <taxon>Pseudomonadati</taxon>
        <taxon>Pseudomonadota</taxon>
        <taxon>Alphaproteobacteria</taxon>
        <taxon>Sphingomonadales</taxon>
        <taxon>Sphingomonadaceae</taxon>
        <taxon>Parasphingopyxis</taxon>
    </lineage>
</organism>
<proteinExistence type="predicted"/>
<dbReference type="Proteomes" id="UP000256310">
    <property type="component" value="Unassembled WGS sequence"/>
</dbReference>
<evidence type="ECO:0000259" key="1">
    <source>
        <dbReference type="Pfam" id="PF09413"/>
    </source>
</evidence>
<dbReference type="SUPFAM" id="SSF54913">
    <property type="entry name" value="GlnB-like"/>
    <property type="match status" value="1"/>
</dbReference>
<dbReference type="RefSeq" id="WP_116236364.1">
    <property type="nucleotide sequence ID" value="NZ_QRDP01000004.1"/>
</dbReference>
<comment type="caution">
    <text evidence="2">The sequence shown here is derived from an EMBL/GenBank/DDBJ whole genome shotgun (WGS) entry which is preliminary data.</text>
</comment>
<evidence type="ECO:0000313" key="3">
    <source>
        <dbReference type="Proteomes" id="UP000256310"/>
    </source>
</evidence>
<dbReference type="InterPro" id="IPR011322">
    <property type="entry name" value="N-reg_PII-like_a/b"/>
</dbReference>
<name>A0A3D9FHH9_9SPHN</name>
<reference evidence="2 3" key="1">
    <citation type="submission" date="2018-07" db="EMBL/GenBank/DDBJ databases">
        <title>Genomic Encyclopedia of Type Strains, Phase IV (KMG-IV): sequencing the most valuable type-strain genomes for metagenomic binning, comparative biology and taxonomic classification.</title>
        <authorList>
            <person name="Goeker M."/>
        </authorList>
    </citation>
    <scope>NUCLEOTIDE SEQUENCE [LARGE SCALE GENOMIC DNA]</scope>
    <source>
        <strain evidence="2 3">DSM 26725</strain>
    </source>
</reference>
<dbReference type="Pfam" id="PF09413">
    <property type="entry name" value="DUF2007"/>
    <property type="match status" value="1"/>
</dbReference>